<dbReference type="RefSeq" id="WP_107138080.1">
    <property type="nucleotide sequence ID" value="NZ_PYSV01000009.1"/>
</dbReference>
<name>A0A2T3W7R5_9DEIO</name>
<reference evidence="1 2" key="1">
    <citation type="submission" date="2018-03" db="EMBL/GenBank/DDBJ databases">
        <title>Draft genome of Deinococcus sp. OD32.</title>
        <authorList>
            <person name="Wang X.-P."/>
            <person name="Du Z.-J."/>
        </authorList>
    </citation>
    <scope>NUCLEOTIDE SEQUENCE [LARGE SCALE GENOMIC DNA]</scope>
    <source>
        <strain evidence="1 2">OD32</strain>
    </source>
</reference>
<evidence type="ECO:0000313" key="1">
    <source>
        <dbReference type="EMBL" id="PTA67834.1"/>
    </source>
</evidence>
<keyword evidence="2" id="KW-1185">Reference proteome</keyword>
<comment type="caution">
    <text evidence="1">The sequence shown here is derived from an EMBL/GenBank/DDBJ whole genome shotgun (WGS) entry which is preliminary data.</text>
</comment>
<organism evidence="1 2">
    <name type="scientific">Deinococcus arcticus</name>
    <dbReference type="NCBI Taxonomy" id="2136176"/>
    <lineage>
        <taxon>Bacteria</taxon>
        <taxon>Thermotogati</taxon>
        <taxon>Deinococcota</taxon>
        <taxon>Deinococci</taxon>
        <taxon>Deinococcales</taxon>
        <taxon>Deinococcaceae</taxon>
        <taxon>Deinococcus</taxon>
    </lineage>
</organism>
<evidence type="ECO:0000313" key="2">
    <source>
        <dbReference type="Proteomes" id="UP000240317"/>
    </source>
</evidence>
<sequence>MSCILRVWGHFDVTAFLAGTDLTPHHVWREGEPQRFPSGIARDSGFLVAASPADFCQPEQQVEDVIAFLQTHHASLLKLNGLLTAADPDWDHTAAELDFGIEDRVGTLDERGQEIVLQGDHFPRALIQLAGQLGLGLTVSRYPRTLPEDAEA</sequence>
<protein>
    <recommendedName>
        <fullName evidence="3">DUF4279 domain-containing protein</fullName>
    </recommendedName>
</protein>
<gene>
    <name evidence="1" type="ORF">C8263_10490</name>
</gene>
<evidence type="ECO:0008006" key="3">
    <source>
        <dbReference type="Google" id="ProtNLM"/>
    </source>
</evidence>
<dbReference type="Proteomes" id="UP000240317">
    <property type="component" value="Unassembled WGS sequence"/>
</dbReference>
<accession>A0A2T3W7R5</accession>
<proteinExistence type="predicted"/>
<dbReference type="OrthoDB" id="67198at2"/>
<dbReference type="EMBL" id="PYSV01000009">
    <property type="protein sequence ID" value="PTA67834.1"/>
    <property type="molecule type" value="Genomic_DNA"/>
</dbReference>
<dbReference type="AlphaFoldDB" id="A0A2T3W7R5"/>